<evidence type="ECO:0000313" key="1">
    <source>
        <dbReference type="EMBL" id="QJA86728.1"/>
    </source>
</evidence>
<proteinExistence type="predicted"/>
<sequence length="73" mass="8301">MEQQIERVVNQLAHKGVFRGHLSMGEIVVELSNILDEFVKVGEDIVSDYKVNLKSEQRIRLYNAIIKGGGKLF</sequence>
<name>A0A6M3L052_9ZZZZ</name>
<gene>
    <name evidence="1" type="ORF">MM415B03125_0006</name>
</gene>
<reference evidence="1" key="1">
    <citation type="submission" date="2020-03" db="EMBL/GenBank/DDBJ databases">
        <title>The deep terrestrial virosphere.</title>
        <authorList>
            <person name="Holmfeldt K."/>
            <person name="Nilsson E."/>
            <person name="Simone D."/>
            <person name="Lopez-Fernandez M."/>
            <person name="Wu X."/>
            <person name="de Brujin I."/>
            <person name="Lundin D."/>
            <person name="Andersson A."/>
            <person name="Bertilsson S."/>
            <person name="Dopson M."/>
        </authorList>
    </citation>
    <scope>NUCLEOTIDE SEQUENCE</scope>
    <source>
        <strain evidence="1">MM415B03125</strain>
    </source>
</reference>
<dbReference type="AlphaFoldDB" id="A0A6M3L052"/>
<organism evidence="1">
    <name type="scientific">viral metagenome</name>
    <dbReference type="NCBI Taxonomy" id="1070528"/>
    <lineage>
        <taxon>unclassified sequences</taxon>
        <taxon>metagenomes</taxon>
        <taxon>organismal metagenomes</taxon>
    </lineage>
</organism>
<dbReference type="EMBL" id="MT142656">
    <property type="protein sequence ID" value="QJA86728.1"/>
    <property type="molecule type" value="Genomic_DNA"/>
</dbReference>
<accession>A0A6M3L052</accession>
<protein>
    <submittedName>
        <fullName evidence="1">Uncharacterized protein</fullName>
    </submittedName>
</protein>